<dbReference type="Proteomes" id="UP001189429">
    <property type="component" value="Unassembled WGS sequence"/>
</dbReference>
<comment type="caution">
    <text evidence="1">The sequence shown here is derived from an EMBL/GenBank/DDBJ whole genome shotgun (WGS) entry which is preliminary data.</text>
</comment>
<keyword evidence="2" id="KW-1185">Reference proteome</keyword>
<protein>
    <submittedName>
        <fullName evidence="1">Uncharacterized protein</fullName>
    </submittedName>
</protein>
<gene>
    <name evidence="1" type="ORF">PCOR1329_LOCUS33274</name>
</gene>
<dbReference type="EMBL" id="CAUYUJ010013914">
    <property type="protein sequence ID" value="CAK0836918.1"/>
    <property type="molecule type" value="Genomic_DNA"/>
</dbReference>
<proteinExistence type="predicted"/>
<evidence type="ECO:0000313" key="1">
    <source>
        <dbReference type="EMBL" id="CAK0836918.1"/>
    </source>
</evidence>
<reference evidence="1" key="1">
    <citation type="submission" date="2023-10" db="EMBL/GenBank/DDBJ databases">
        <authorList>
            <person name="Chen Y."/>
            <person name="Shah S."/>
            <person name="Dougan E. K."/>
            <person name="Thang M."/>
            <person name="Chan C."/>
        </authorList>
    </citation>
    <scope>NUCLEOTIDE SEQUENCE [LARGE SCALE GENOMIC DNA]</scope>
</reference>
<evidence type="ECO:0000313" key="2">
    <source>
        <dbReference type="Proteomes" id="UP001189429"/>
    </source>
</evidence>
<organism evidence="1 2">
    <name type="scientific">Prorocentrum cordatum</name>
    <dbReference type="NCBI Taxonomy" id="2364126"/>
    <lineage>
        <taxon>Eukaryota</taxon>
        <taxon>Sar</taxon>
        <taxon>Alveolata</taxon>
        <taxon>Dinophyceae</taxon>
        <taxon>Prorocentrales</taxon>
        <taxon>Prorocentraceae</taxon>
        <taxon>Prorocentrum</taxon>
    </lineage>
</organism>
<name>A0ABN9SWJ2_9DINO</name>
<accession>A0ABN9SWJ2</accession>
<sequence length="701" mass="75209">MLDPPEPIMCTGFAVNVVGRAGFAGMPMPAAGAVGAVGGGAAGGAAGLAAALAVPAPAAPGGALVAGGGTGGAADGLALGGGLVPVAALAAGGAALAGRGRACCLLPWRHRRRQQPWLRAWPPRAPRAMWVSRAPPRWRPRLCPRRQPPPPRPRSLVLHLLPLLLIISDVRVQAVSLDVQGNRHRSFRDAILMMREDAWLDWPIRVRYRVEGAEKARLNAFREVRDFEDSRGVVYAEAAAHPPDYMPLGFMDVDPLLFEEIPADLMRPQDWKGVLAVRVGYDADIMQLEGEALALAYKHILRAGMGKERARAQRETRAATAQRLTAQREPLGSLTGLVQIAIRLATEVLYKKNATAFLDLCTKRGLDWHDVVEMDAAPAQHMVDCSHLNASSDHGAQRLGGLVHLYPSLQGQWGLQWPRAARASIPWKRRVPVGARLPSPKAVAIAMCLLLVEAGVPWMAVWVALPPVAYLRPGETFKCLWSFAVEALRPKYSRCSSLLSFPQVSDHLCGLRHGGALDGSVSRRRNAFQGGLQGRLASVKSLELYGKETKLLPEIRSAHGGVFRPGHLKLEHFWAVVMTDGTLEASIGHLTPATFVLAELLGLEKDAEDEETSELLATCTHAELQARGIAILKLAAGDSVHGRPNCWDAGASGHRIASPNSFAAGPAKRRGVIEPFRGEPGDAADEGAVQLRPPWATSGAC</sequence>